<evidence type="ECO:0000256" key="1">
    <source>
        <dbReference type="ARBA" id="ARBA00004651"/>
    </source>
</evidence>
<proteinExistence type="predicted"/>
<evidence type="ECO:0000256" key="4">
    <source>
        <dbReference type="ARBA" id="ARBA00022989"/>
    </source>
</evidence>
<keyword evidence="5 6" id="KW-0472">Membrane</keyword>
<accession>A0A9D1DNA5</accession>
<feature type="transmembrane region" description="Helical" evidence="6">
    <location>
        <begin position="107"/>
        <end position="127"/>
    </location>
</feature>
<evidence type="ECO:0000256" key="5">
    <source>
        <dbReference type="ARBA" id="ARBA00023136"/>
    </source>
</evidence>
<feature type="transmembrane region" description="Helical" evidence="6">
    <location>
        <begin position="7"/>
        <end position="33"/>
    </location>
</feature>
<dbReference type="GO" id="GO:0022857">
    <property type="term" value="F:transmembrane transporter activity"/>
    <property type="evidence" value="ECO:0007669"/>
    <property type="project" value="InterPro"/>
</dbReference>
<keyword evidence="4 6" id="KW-1133">Transmembrane helix</keyword>
<dbReference type="EMBL" id="DVHH01000246">
    <property type="protein sequence ID" value="HIR55950.1"/>
    <property type="molecule type" value="Genomic_DNA"/>
</dbReference>
<dbReference type="PANTHER" id="PTHR47089:SF1">
    <property type="entry name" value="GUANOSINE ABC TRANSPORTER PERMEASE PROTEIN NUPP"/>
    <property type="match status" value="1"/>
</dbReference>
<evidence type="ECO:0000313" key="7">
    <source>
        <dbReference type="EMBL" id="HIR55950.1"/>
    </source>
</evidence>
<gene>
    <name evidence="7" type="ORF">IAD36_10205</name>
</gene>
<reference evidence="7" key="2">
    <citation type="journal article" date="2021" name="PeerJ">
        <title>Extensive microbial diversity within the chicken gut microbiome revealed by metagenomics and culture.</title>
        <authorList>
            <person name="Gilroy R."/>
            <person name="Ravi A."/>
            <person name="Getino M."/>
            <person name="Pursley I."/>
            <person name="Horton D.L."/>
            <person name="Alikhan N.F."/>
            <person name="Baker D."/>
            <person name="Gharbi K."/>
            <person name="Hall N."/>
            <person name="Watson M."/>
            <person name="Adriaenssens E.M."/>
            <person name="Foster-Nyarko E."/>
            <person name="Jarju S."/>
            <person name="Secka A."/>
            <person name="Antonio M."/>
            <person name="Oren A."/>
            <person name="Chaudhuri R.R."/>
            <person name="La Ragione R."/>
            <person name="Hildebrand F."/>
            <person name="Pallen M.J."/>
        </authorList>
    </citation>
    <scope>NUCLEOTIDE SEQUENCE</scope>
    <source>
        <strain evidence="7">ChiGjej3B3-7149</strain>
    </source>
</reference>
<organism evidence="7 8">
    <name type="scientific">Candidatus Scatomorpha intestinigallinarum</name>
    <dbReference type="NCBI Taxonomy" id="2840923"/>
    <lineage>
        <taxon>Bacteria</taxon>
        <taxon>Bacillati</taxon>
        <taxon>Bacillota</taxon>
        <taxon>Clostridia</taxon>
        <taxon>Eubacteriales</taxon>
        <taxon>Candidatus Scatomorpha</taxon>
    </lineage>
</organism>
<protein>
    <submittedName>
        <fullName evidence="7">ABC transporter permease</fullName>
    </submittedName>
</protein>
<feature type="transmembrane region" description="Helical" evidence="6">
    <location>
        <begin position="238"/>
        <end position="259"/>
    </location>
</feature>
<evidence type="ECO:0000256" key="6">
    <source>
        <dbReference type="SAM" id="Phobius"/>
    </source>
</evidence>
<name>A0A9D1DNA5_9FIRM</name>
<feature type="transmembrane region" description="Helical" evidence="6">
    <location>
        <begin position="191"/>
        <end position="209"/>
    </location>
</feature>
<dbReference type="Proteomes" id="UP000824238">
    <property type="component" value="Unassembled WGS sequence"/>
</dbReference>
<dbReference type="AlphaFoldDB" id="A0A9D1DNA5"/>
<feature type="transmembrane region" description="Helical" evidence="6">
    <location>
        <begin position="288"/>
        <end position="305"/>
    </location>
</feature>
<keyword evidence="3 6" id="KW-0812">Transmembrane</keyword>
<comment type="caution">
    <text evidence="7">The sequence shown here is derived from an EMBL/GenBank/DDBJ whole genome shotgun (WGS) entry which is preliminary data.</text>
</comment>
<feature type="transmembrane region" description="Helical" evidence="6">
    <location>
        <begin position="85"/>
        <end position="101"/>
    </location>
</feature>
<comment type="subcellular location">
    <subcellularLocation>
        <location evidence="1">Cell membrane</location>
        <topology evidence="1">Multi-pass membrane protein</topology>
    </subcellularLocation>
</comment>
<feature type="transmembrane region" description="Helical" evidence="6">
    <location>
        <begin position="53"/>
        <end position="73"/>
    </location>
</feature>
<feature type="transmembrane region" description="Helical" evidence="6">
    <location>
        <begin position="317"/>
        <end position="337"/>
    </location>
</feature>
<evidence type="ECO:0000313" key="8">
    <source>
        <dbReference type="Proteomes" id="UP000824238"/>
    </source>
</evidence>
<evidence type="ECO:0000256" key="3">
    <source>
        <dbReference type="ARBA" id="ARBA00022692"/>
    </source>
</evidence>
<keyword evidence="2" id="KW-1003">Cell membrane</keyword>
<dbReference type="GO" id="GO:0005886">
    <property type="term" value="C:plasma membrane"/>
    <property type="evidence" value="ECO:0007669"/>
    <property type="project" value="UniProtKB-SubCell"/>
</dbReference>
<dbReference type="CDD" id="cd06580">
    <property type="entry name" value="TM_PBP1_transp_TpRbsC_like"/>
    <property type="match status" value="1"/>
</dbReference>
<sequence length="364" mass="38933">MKLRINYSYIAALSVSIIAALLIGAVVLLISGYDPLAAYSAMLSGAFSNARHIGDVLEYAMVLCLCGVACDIGSRVGIFNVGGEGQLLLGAIVAAQIGVVLNGLSPWIVIPVAALGAAVTGGIYALIPGWLKVKHRVNEVITTIMLNNIAEFVCEFLAKGPWKNPGNNIVAGTGNLPQTYWFTKLATGSNLTTVFFVATGMTILTWYIMQRTSTGYEMRLTGDNPCFARFTGIKTDKVVLIAMIVSGMMCGLVGMFRVYGAEHIYKASISNDYYFEGLMVAMIAKYQVLPTAVISVLFAILKIGAQGMETAAGVPNQIYLIIQTVVIFCMAAESGIVSDIKRRVADKSARLAAQKRVKEGSVNE</sequence>
<dbReference type="PANTHER" id="PTHR47089">
    <property type="entry name" value="ABC TRANSPORTER, PERMEASE PROTEIN"/>
    <property type="match status" value="1"/>
</dbReference>
<reference evidence="7" key="1">
    <citation type="submission" date="2020-10" db="EMBL/GenBank/DDBJ databases">
        <authorList>
            <person name="Gilroy R."/>
        </authorList>
    </citation>
    <scope>NUCLEOTIDE SEQUENCE</scope>
    <source>
        <strain evidence="7">ChiGjej3B3-7149</strain>
    </source>
</reference>
<evidence type="ECO:0000256" key="2">
    <source>
        <dbReference type="ARBA" id="ARBA00022475"/>
    </source>
</evidence>
<dbReference type="Pfam" id="PF02653">
    <property type="entry name" value="BPD_transp_2"/>
    <property type="match status" value="1"/>
</dbReference>
<dbReference type="InterPro" id="IPR001851">
    <property type="entry name" value="ABC_transp_permease"/>
</dbReference>